<proteinExistence type="predicted"/>
<evidence type="ECO:0000313" key="2">
    <source>
        <dbReference type="Proteomes" id="UP001201812"/>
    </source>
</evidence>
<comment type="caution">
    <text evidence="1">The sequence shown here is derived from an EMBL/GenBank/DDBJ whole genome shotgun (WGS) entry which is preliminary data.</text>
</comment>
<dbReference type="PANTHER" id="PTHR12069:SF0">
    <property type="entry name" value="DNA-DIRECTED RNA POLYMERASE III SUBUNIT RPC5"/>
    <property type="match status" value="1"/>
</dbReference>
<dbReference type="InterPro" id="IPR006886">
    <property type="entry name" value="RNA_pol_III_Rpc5"/>
</dbReference>
<reference evidence="1" key="1">
    <citation type="submission" date="2022-01" db="EMBL/GenBank/DDBJ databases">
        <title>Genome Sequence Resource for Two Populations of Ditylenchus destructor, the Migratory Endoparasitic Phytonematode.</title>
        <authorList>
            <person name="Zhang H."/>
            <person name="Lin R."/>
            <person name="Xie B."/>
        </authorList>
    </citation>
    <scope>NUCLEOTIDE SEQUENCE</scope>
    <source>
        <strain evidence="1">BazhouSP</strain>
    </source>
</reference>
<evidence type="ECO:0000313" key="1">
    <source>
        <dbReference type="EMBL" id="KAI1729328.1"/>
    </source>
</evidence>
<dbReference type="EMBL" id="JAKKPZ010000001">
    <property type="protein sequence ID" value="KAI1729328.1"/>
    <property type="molecule type" value="Genomic_DNA"/>
</dbReference>
<dbReference type="Pfam" id="PF04801">
    <property type="entry name" value="RPC5"/>
    <property type="match status" value="1"/>
</dbReference>
<name>A0AAD4NLT9_9BILA</name>
<accession>A0AAD4NLT9</accession>
<dbReference type="PANTHER" id="PTHR12069">
    <property type="entry name" value="DNA-DIRECTED RNA POLYMERASES III 80 KDA POLYPEPTIDE RNA POLYMERASE III SUBUNIT 5"/>
    <property type="match status" value="1"/>
</dbReference>
<gene>
    <name evidence="1" type="ORF">DdX_01561</name>
</gene>
<protein>
    <submittedName>
        <fullName evidence="1">Sin-like protein conserved region domain-containing protein</fullName>
    </submittedName>
</protein>
<dbReference type="AlphaFoldDB" id="A0AAD4NLT9"/>
<keyword evidence="2" id="KW-1185">Reference proteome</keyword>
<organism evidence="1 2">
    <name type="scientific">Ditylenchus destructor</name>
    <dbReference type="NCBI Taxonomy" id="166010"/>
    <lineage>
        <taxon>Eukaryota</taxon>
        <taxon>Metazoa</taxon>
        <taxon>Ecdysozoa</taxon>
        <taxon>Nematoda</taxon>
        <taxon>Chromadorea</taxon>
        <taxon>Rhabditida</taxon>
        <taxon>Tylenchina</taxon>
        <taxon>Tylenchomorpha</taxon>
        <taxon>Sphaerularioidea</taxon>
        <taxon>Anguinidae</taxon>
        <taxon>Anguininae</taxon>
        <taxon>Ditylenchus</taxon>
    </lineage>
</organism>
<dbReference type="GO" id="GO:0042797">
    <property type="term" value="P:tRNA transcription by RNA polymerase III"/>
    <property type="evidence" value="ECO:0007669"/>
    <property type="project" value="TreeGrafter"/>
</dbReference>
<dbReference type="GO" id="GO:0005666">
    <property type="term" value="C:RNA polymerase III complex"/>
    <property type="evidence" value="ECO:0007669"/>
    <property type="project" value="TreeGrafter"/>
</dbReference>
<sequence>MEPKDEEDEVVQEVEIVVAPDFVNRLLFQTYEPHMQSAKFKKNVKQLRLKMDHKRDQYDDYMDDSDDENITEYHGDGFPHIDMINNAAGFFENGKLVLVPVRDIYDMRHLSAAAAPEDTKSSNKIVQIKMEEPKKETVAPVRVKFGRTETDAKKKRREQSALHTQKLINEDPWIDLEVEPKVPSDLYKDLFTMDSVREVKMEVDET</sequence>
<dbReference type="Proteomes" id="UP001201812">
    <property type="component" value="Unassembled WGS sequence"/>
</dbReference>